<reference evidence="3 4" key="1">
    <citation type="submission" date="2021-04" db="EMBL/GenBank/DDBJ databases">
        <title>Genome analysis of Polyangium sp.</title>
        <authorList>
            <person name="Li Y."/>
            <person name="Wang J."/>
        </authorList>
    </citation>
    <scope>NUCLEOTIDE SEQUENCE [LARGE SCALE GENOMIC DNA]</scope>
    <source>
        <strain evidence="3 4">SDU14</strain>
    </source>
</reference>
<name>A0A9X3X692_9BACT</name>
<dbReference type="Gene3D" id="1.10.287.110">
    <property type="entry name" value="DnaJ domain"/>
    <property type="match status" value="1"/>
</dbReference>
<proteinExistence type="predicted"/>
<dbReference type="Proteomes" id="UP001151081">
    <property type="component" value="Unassembled WGS sequence"/>
</dbReference>
<feature type="domain" description="J" evidence="2">
    <location>
        <begin position="797"/>
        <end position="868"/>
    </location>
</feature>
<dbReference type="AlphaFoldDB" id="A0A9X3X692"/>
<feature type="compositionally biased region" description="Polar residues" evidence="1">
    <location>
        <begin position="279"/>
        <end position="307"/>
    </location>
</feature>
<comment type="caution">
    <text evidence="3">The sequence shown here is derived from an EMBL/GenBank/DDBJ whole genome shotgun (WGS) entry which is preliminary data.</text>
</comment>
<feature type="region of interest" description="Disordered" evidence="1">
    <location>
        <begin position="439"/>
        <end position="539"/>
    </location>
</feature>
<evidence type="ECO:0000259" key="2">
    <source>
        <dbReference type="PROSITE" id="PS50076"/>
    </source>
</evidence>
<dbReference type="PROSITE" id="PS50076">
    <property type="entry name" value="DNAJ_2"/>
    <property type="match status" value="1"/>
</dbReference>
<dbReference type="SUPFAM" id="SSF46565">
    <property type="entry name" value="Chaperone J-domain"/>
    <property type="match status" value="1"/>
</dbReference>
<protein>
    <recommendedName>
        <fullName evidence="2">J domain-containing protein</fullName>
    </recommendedName>
</protein>
<feature type="compositionally biased region" description="Pro residues" evidence="1">
    <location>
        <begin position="391"/>
        <end position="404"/>
    </location>
</feature>
<sequence length="874" mass="90527">MPAMEEAPNTPRRDVILIADASAEGQTIASALRAQGFAVAFAPIERLEARVLDESPRVLLVDIDQPGARDAIERLRELPGGEDAELVCLGSRIRAAEIGAHSAAGRSFARPLDIHAIVAQIAALADPAPLDEDSIVDDRGARAIRPGETVPPGLLDDGTSSFPPAFQSAFPGAPEIAEMGVSIFPPDESEGPSPPTLLPPHPMQLSPELMNMLAAAEQRVLAETPSSSTPPQAAAVEEELDLILADEFLAILEEPLDAEADSSQSDLGTGGIDPGTGPNALSITTGSFALAEGNTTAPNPPVSSTGSIEPPSVGDLVLDVPSAPQPSESSGRSAPAGSTPRSPDVRAVSSEAPATAWEPRASRIVVADDAGTPVRPTETTTATRSVEPRPASAPTPPRPPPPVIEPLIDIAPPTVFPSRWTVPGGMPRLASTLGGYAPASGATPSNPPTLGGYAPASGATPSNPPTLGGYAPASGATPPNPLSPPTAPSLLGRGSDAPPPSVRLAPPVPPPPAPVPSAQPAHSSQGPRSPQPTVLGPGDAPRALARAIASRVTGSLAVHEGGAVRRVVLQDGDVVTAGSGVADEALLSFLSARGDLERDVAHRLAGKLPPSGRHAGAALIAHGFLQQDALWPVLRAHAEWIIGRAILIESGTLELEAEPPGRLRAEPNVFGGATGAEVFVEIVRRVIPPEVAVARLGGAAARFDAGTRMTLLSECALLPDEAALVGQAPGTTVGELAARSGPDMMPLLYALVCLEVLAALTPVRPATAERRLAEDPLDEEAVRMRVRARVALVEDGDYFALLGIGRTATNYEIRRAYLELRRFFEPSRLLTAATADLQSDVRLVIEVLDEAYEILKDGTRRERYRRAIEAGPPS</sequence>
<feature type="region of interest" description="Disordered" evidence="1">
    <location>
        <begin position="258"/>
        <end position="404"/>
    </location>
</feature>
<accession>A0A9X3X692</accession>
<evidence type="ECO:0000313" key="4">
    <source>
        <dbReference type="Proteomes" id="UP001151081"/>
    </source>
</evidence>
<organism evidence="3 4">
    <name type="scientific">Polyangium jinanense</name>
    <dbReference type="NCBI Taxonomy" id="2829994"/>
    <lineage>
        <taxon>Bacteria</taxon>
        <taxon>Pseudomonadati</taxon>
        <taxon>Myxococcota</taxon>
        <taxon>Polyangia</taxon>
        <taxon>Polyangiales</taxon>
        <taxon>Polyangiaceae</taxon>
        <taxon>Polyangium</taxon>
    </lineage>
</organism>
<feature type="compositionally biased region" description="Pro residues" evidence="1">
    <location>
        <begin position="478"/>
        <end position="487"/>
    </location>
</feature>
<dbReference type="InterPro" id="IPR036869">
    <property type="entry name" value="J_dom_sf"/>
</dbReference>
<dbReference type="PRINTS" id="PR01217">
    <property type="entry name" value="PRICHEXTENSN"/>
</dbReference>
<evidence type="ECO:0000313" key="3">
    <source>
        <dbReference type="EMBL" id="MDC3983098.1"/>
    </source>
</evidence>
<feature type="compositionally biased region" description="Pro residues" evidence="1">
    <location>
        <begin position="497"/>
        <end position="517"/>
    </location>
</feature>
<evidence type="ECO:0000256" key="1">
    <source>
        <dbReference type="SAM" id="MobiDB-lite"/>
    </source>
</evidence>
<dbReference type="InterPro" id="IPR001623">
    <property type="entry name" value="DnaJ_domain"/>
</dbReference>
<keyword evidence="4" id="KW-1185">Reference proteome</keyword>
<feature type="compositionally biased region" description="Low complexity" evidence="1">
    <location>
        <begin position="370"/>
        <end position="390"/>
    </location>
</feature>
<dbReference type="CDD" id="cd06257">
    <property type="entry name" value="DnaJ"/>
    <property type="match status" value="1"/>
</dbReference>
<dbReference type="EMBL" id="JAGTJJ010000011">
    <property type="protein sequence ID" value="MDC3983098.1"/>
    <property type="molecule type" value="Genomic_DNA"/>
</dbReference>
<dbReference type="RefSeq" id="WP_272458745.1">
    <property type="nucleotide sequence ID" value="NZ_JAGTJJ010000011.1"/>
</dbReference>
<gene>
    <name evidence="3" type="ORF">KEG57_21475</name>
</gene>